<proteinExistence type="inferred from homology"/>
<keyword evidence="7" id="KW-1185">Reference proteome</keyword>
<dbReference type="SUPFAM" id="SSF58014">
    <property type="entry name" value="Coiled-coil domain of nucleotide exchange factor GrpE"/>
    <property type="match status" value="1"/>
</dbReference>
<feature type="region of interest" description="Disordered" evidence="5">
    <location>
        <begin position="212"/>
        <end position="231"/>
    </location>
</feature>
<name>A0A0F4YR73_RASE3</name>
<feature type="compositionally biased region" description="Basic and acidic residues" evidence="5">
    <location>
        <begin position="60"/>
        <end position="85"/>
    </location>
</feature>
<dbReference type="GO" id="GO:0042803">
    <property type="term" value="F:protein homodimerization activity"/>
    <property type="evidence" value="ECO:0007669"/>
    <property type="project" value="InterPro"/>
</dbReference>
<dbReference type="PROSITE" id="PS01071">
    <property type="entry name" value="GRPE"/>
    <property type="match status" value="1"/>
</dbReference>
<feature type="region of interest" description="Disordered" evidence="5">
    <location>
        <begin position="1"/>
        <end position="107"/>
    </location>
</feature>
<dbReference type="RefSeq" id="XP_013327389.1">
    <property type="nucleotide sequence ID" value="XM_013471935.1"/>
</dbReference>
<dbReference type="InterPro" id="IPR000740">
    <property type="entry name" value="GrpE"/>
</dbReference>
<evidence type="ECO:0000313" key="7">
    <source>
        <dbReference type="Proteomes" id="UP000053958"/>
    </source>
</evidence>
<dbReference type="SUPFAM" id="SSF51064">
    <property type="entry name" value="Head domain of nucleotide exchange factor GrpE"/>
    <property type="match status" value="1"/>
</dbReference>
<dbReference type="GeneID" id="25317537"/>
<dbReference type="STRING" id="1408163.A0A0F4YR73"/>
<dbReference type="GO" id="GO:0051082">
    <property type="term" value="F:unfolded protein binding"/>
    <property type="evidence" value="ECO:0007669"/>
    <property type="project" value="TreeGrafter"/>
</dbReference>
<dbReference type="GO" id="GO:0001405">
    <property type="term" value="C:PAM complex, Tim23 associated import motor"/>
    <property type="evidence" value="ECO:0007669"/>
    <property type="project" value="EnsemblFungi"/>
</dbReference>
<comment type="subcellular location">
    <subcellularLocation>
        <location evidence="3">Mitochondrion matrix</location>
    </subcellularLocation>
</comment>
<dbReference type="PANTHER" id="PTHR21237:SF23">
    <property type="entry name" value="GRPE PROTEIN HOMOLOG, MITOCHONDRIAL"/>
    <property type="match status" value="1"/>
</dbReference>
<dbReference type="GO" id="GO:0000774">
    <property type="term" value="F:adenyl-nucleotide exchange factor activity"/>
    <property type="evidence" value="ECO:0007669"/>
    <property type="project" value="EnsemblFungi"/>
</dbReference>
<dbReference type="InterPro" id="IPR009012">
    <property type="entry name" value="GrpE_head"/>
</dbReference>
<keyword evidence="2 3" id="KW-0143">Chaperone</keyword>
<dbReference type="Gene3D" id="2.30.22.10">
    <property type="entry name" value="Head domain of nucleotide exchange factor GrpE"/>
    <property type="match status" value="1"/>
</dbReference>
<dbReference type="Gene3D" id="3.90.20.20">
    <property type="match status" value="1"/>
</dbReference>
<dbReference type="CDD" id="cd00446">
    <property type="entry name" value="GrpE"/>
    <property type="match status" value="1"/>
</dbReference>
<keyword evidence="3" id="KW-0496">Mitochondrion</keyword>
<comment type="function">
    <text evidence="3">Essential component of the PAM complex, a complex required for the translocation of transit peptide-containing proteins from the inner membrane into the mitochondrial matrix in an ATP-dependent manner.</text>
</comment>
<dbReference type="PANTHER" id="PTHR21237">
    <property type="entry name" value="GRPE PROTEIN"/>
    <property type="match status" value="1"/>
</dbReference>
<organism evidence="6 7">
    <name type="scientific">Rasamsonia emersonii (strain ATCC 16479 / CBS 393.64 / IMI 116815)</name>
    <dbReference type="NCBI Taxonomy" id="1408163"/>
    <lineage>
        <taxon>Eukaryota</taxon>
        <taxon>Fungi</taxon>
        <taxon>Dikarya</taxon>
        <taxon>Ascomycota</taxon>
        <taxon>Pezizomycotina</taxon>
        <taxon>Eurotiomycetes</taxon>
        <taxon>Eurotiomycetidae</taxon>
        <taxon>Eurotiales</taxon>
        <taxon>Trichocomaceae</taxon>
        <taxon>Rasamsonia</taxon>
    </lineage>
</organism>
<dbReference type="AlphaFoldDB" id="A0A0F4YR73"/>
<evidence type="ECO:0000256" key="1">
    <source>
        <dbReference type="ARBA" id="ARBA00009054"/>
    </source>
</evidence>
<dbReference type="GO" id="GO:0051087">
    <property type="term" value="F:protein-folding chaperone binding"/>
    <property type="evidence" value="ECO:0007669"/>
    <property type="project" value="InterPro"/>
</dbReference>
<comment type="caution">
    <text evidence="6">The sequence shown here is derived from an EMBL/GenBank/DDBJ whole genome shotgun (WGS) entry which is preliminary data.</text>
</comment>
<dbReference type="InterPro" id="IPR013805">
    <property type="entry name" value="GrpE_CC"/>
</dbReference>
<dbReference type="GO" id="GO:0042026">
    <property type="term" value="P:protein refolding"/>
    <property type="evidence" value="ECO:0007669"/>
    <property type="project" value="EnsemblFungi"/>
</dbReference>
<dbReference type="EMBL" id="LASV01000231">
    <property type="protein sequence ID" value="KKA20777.1"/>
    <property type="molecule type" value="Genomic_DNA"/>
</dbReference>
<dbReference type="PRINTS" id="PR00773">
    <property type="entry name" value="GRPEPROTEIN"/>
</dbReference>
<evidence type="ECO:0000313" key="6">
    <source>
        <dbReference type="EMBL" id="KKA20777.1"/>
    </source>
</evidence>
<sequence length="276" mass="31239">MFQRTVLRQRRAVQSALSVRAISSPRLSARRTSPLQQLSQSLRQSPFRPVPRYYSTENGANKEEPKKEEEKKEEEKKEEEKKTENEGAAAPEGNGETEAAAESTEDRLKKELEVKNLEIIDLKDKLLRSVAEFRNLQERTKRDMEAARTFAIQRFATDLLETIDNFERALSSVPAEKLSAAEAEGNKELNDLYQGLKMTESVLMSTLKKHGLERFDPGEPTEDGKPQKFDPNLHEATFMAKAEDKEDGDIMYVQSKGFSLHGRVLRAAKVGVVKNA</sequence>
<reference evidence="6 7" key="1">
    <citation type="submission" date="2015-04" db="EMBL/GenBank/DDBJ databases">
        <authorList>
            <person name="Heijne W.H."/>
            <person name="Fedorova N.D."/>
            <person name="Nierman W.C."/>
            <person name="Vollebregt A.W."/>
            <person name="Zhao Z."/>
            <person name="Wu L."/>
            <person name="Kumar M."/>
            <person name="Stam H."/>
            <person name="van den Berg M.A."/>
            <person name="Pel H.J."/>
        </authorList>
    </citation>
    <scope>NUCLEOTIDE SEQUENCE [LARGE SCALE GENOMIC DNA]</scope>
    <source>
        <strain evidence="6 7">CBS 393.64</strain>
    </source>
</reference>
<evidence type="ECO:0000256" key="4">
    <source>
        <dbReference type="RuleBase" id="RU004478"/>
    </source>
</evidence>
<dbReference type="GO" id="GO:0030150">
    <property type="term" value="P:protein import into mitochondrial matrix"/>
    <property type="evidence" value="ECO:0007669"/>
    <property type="project" value="EnsemblFungi"/>
</dbReference>
<accession>A0A0F4YR73</accession>
<evidence type="ECO:0000256" key="5">
    <source>
        <dbReference type="SAM" id="MobiDB-lite"/>
    </source>
</evidence>
<comment type="similarity">
    <text evidence="1 4">Belongs to the GrpE family.</text>
</comment>
<dbReference type="Pfam" id="PF01025">
    <property type="entry name" value="GrpE"/>
    <property type="match status" value="1"/>
</dbReference>
<gene>
    <name evidence="6" type="ORF">T310_5192</name>
</gene>
<dbReference type="HAMAP" id="MF_01151">
    <property type="entry name" value="GrpE"/>
    <property type="match status" value="1"/>
</dbReference>
<protein>
    <recommendedName>
        <fullName evidence="3">GrpE protein homolog</fullName>
    </recommendedName>
</protein>
<dbReference type="FunFam" id="2.30.22.10:FF:000008">
    <property type="entry name" value="GrpE protein homolog"/>
    <property type="match status" value="1"/>
</dbReference>
<dbReference type="OrthoDB" id="201635at2759"/>
<evidence type="ECO:0000256" key="2">
    <source>
        <dbReference type="ARBA" id="ARBA00023186"/>
    </source>
</evidence>
<feature type="compositionally biased region" description="Low complexity" evidence="5">
    <location>
        <begin position="30"/>
        <end position="47"/>
    </location>
</feature>
<dbReference type="Proteomes" id="UP000053958">
    <property type="component" value="Unassembled WGS sequence"/>
</dbReference>
<evidence type="ECO:0000256" key="3">
    <source>
        <dbReference type="RuleBase" id="RU000640"/>
    </source>
</evidence>